<evidence type="ECO:0008006" key="4">
    <source>
        <dbReference type="Google" id="ProtNLM"/>
    </source>
</evidence>
<dbReference type="PANTHER" id="PTHR39600">
    <property type="entry name" value="PEPTIDASE INHIBITOR I78 FAMILY PROTEIN"/>
    <property type="match status" value="1"/>
</dbReference>
<dbReference type="Proteomes" id="UP000184300">
    <property type="component" value="Unassembled WGS sequence"/>
</dbReference>
<evidence type="ECO:0000313" key="3">
    <source>
        <dbReference type="Proteomes" id="UP000184300"/>
    </source>
</evidence>
<organism evidence="2 3">
    <name type="scientific">Aspergillus glaucus CBS 516.65</name>
    <dbReference type="NCBI Taxonomy" id="1160497"/>
    <lineage>
        <taxon>Eukaryota</taxon>
        <taxon>Fungi</taxon>
        <taxon>Dikarya</taxon>
        <taxon>Ascomycota</taxon>
        <taxon>Pezizomycotina</taxon>
        <taxon>Eurotiomycetes</taxon>
        <taxon>Eurotiomycetidae</taxon>
        <taxon>Eurotiales</taxon>
        <taxon>Aspergillaceae</taxon>
        <taxon>Aspergillus</taxon>
        <taxon>Aspergillus subgen. Aspergillus</taxon>
    </lineage>
</organism>
<dbReference type="InterPro" id="IPR021719">
    <property type="entry name" value="Prot_inh_I78"/>
</dbReference>
<dbReference type="EMBL" id="KV878893">
    <property type="protein sequence ID" value="OJJ86218.1"/>
    <property type="molecule type" value="Genomic_DNA"/>
</dbReference>
<feature type="signal peptide" evidence="1">
    <location>
        <begin position="1"/>
        <end position="19"/>
    </location>
</feature>
<dbReference type="GeneID" id="34462463"/>
<proteinExistence type="predicted"/>
<dbReference type="RefSeq" id="XP_022402912.1">
    <property type="nucleotide sequence ID" value="XM_022546202.1"/>
</dbReference>
<keyword evidence="3" id="KW-1185">Reference proteome</keyword>
<dbReference type="Pfam" id="PF11720">
    <property type="entry name" value="Inhibitor_I78"/>
    <property type="match status" value="1"/>
</dbReference>
<evidence type="ECO:0000313" key="2">
    <source>
        <dbReference type="EMBL" id="OJJ86218.1"/>
    </source>
</evidence>
<dbReference type="OrthoDB" id="4455793at2759"/>
<gene>
    <name evidence="2" type="ORF">ASPGLDRAFT_45268</name>
</gene>
<reference evidence="3" key="1">
    <citation type="journal article" date="2017" name="Genome Biol.">
        <title>Comparative genomics reveals high biological diversity and specific adaptations in the industrially and medically important fungal genus Aspergillus.</title>
        <authorList>
            <person name="de Vries R.P."/>
            <person name="Riley R."/>
            <person name="Wiebenga A."/>
            <person name="Aguilar-Osorio G."/>
            <person name="Amillis S."/>
            <person name="Uchima C.A."/>
            <person name="Anderluh G."/>
            <person name="Asadollahi M."/>
            <person name="Askin M."/>
            <person name="Barry K."/>
            <person name="Battaglia E."/>
            <person name="Bayram O."/>
            <person name="Benocci T."/>
            <person name="Braus-Stromeyer S.A."/>
            <person name="Caldana C."/>
            <person name="Canovas D."/>
            <person name="Cerqueira G.C."/>
            <person name="Chen F."/>
            <person name="Chen W."/>
            <person name="Choi C."/>
            <person name="Clum A."/>
            <person name="Dos Santos R.A."/>
            <person name="Damasio A.R."/>
            <person name="Diallinas G."/>
            <person name="Emri T."/>
            <person name="Fekete E."/>
            <person name="Flipphi M."/>
            <person name="Freyberg S."/>
            <person name="Gallo A."/>
            <person name="Gournas C."/>
            <person name="Habgood R."/>
            <person name="Hainaut M."/>
            <person name="Harispe M.L."/>
            <person name="Henrissat B."/>
            <person name="Hilden K.S."/>
            <person name="Hope R."/>
            <person name="Hossain A."/>
            <person name="Karabika E."/>
            <person name="Karaffa L."/>
            <person name="Karanyi Z."/>
            <person name="Krasevec N."/>
            <person name="Kuo A."/>
            <person name="Kusch H."/>
            <person name="LaButti K."/>
            <person name="Lagendijk E.L."/>
            <person name="Lapidus A."/>
            <person name="Levasseur A."/>
            <person name="Lindquist E."/>
            <person name="Lipzen A."/>
            <person name="Logrieco A.F."/>
            <person name="MacCabe A."/>
            <person name="Maekelae M.R."/>
            <person name="Malavazi I."/>
            <person name="Melin P."/>
            <person name="Meyer V."/>
            <person name="Mielnichuk N."/>
            <person name="Miskei M."/>
            <person name="Molnar A.P."/>
            <person name="Mule G."/>
            <person name="Ngan C.Y."/>
            <person name="Orejas M."/>
            <person name="Orosz E."/>
            <person name="Ouedraogo J.P."/>
            <person name="Overkamp K.M."/>
            <person name="Park H.-S."/>
            <person name="Perrone G."/>
            <person name="Piumi F."/>
            <person name="Punt P.J."/>
            <person name="Ram A.F."/>
            <person name="Ramon A."/>
            <person name="Rauscher S."/>
            <person name="Record E."/>
            <person name="Riano-Pachon D.M."/>
            <person name="Robert V."/>
            <person name="Roehrig J."/>
            <person name="Ruller R."/>
            <person name="Salamov A."/>
            <person name="Salih N.S."/>
            <person name="Samson R.A."/>
            <person name="Sandor E."/>
            <person name="Sanguinetti M."/>
            <person name="Schuetze T."/>
            <person name="Sepcic K."/>
            <person name="Shelest E."/>
            <person name="Sherlock G."/>
            <person name="Sophianopoulou V."/>
            <person name="Squina F.M."/>
            <person name="Sun H."/>
            <person name="Susca A."/>
            <person name="Todd R.B."/>
            <person name="Tsang A."/>
            <person name="Unkles S.E."/>
            <person name="van de Wiele N."/>
            <person name="van Rossen-Uffink D."/>
            <person name="Oliveira J.V."/>
            <person name="Vesth T.C."/>
            <person name="Visser J."/>
            <person name="Yu J.-H."/>
            <person name="Zhou M."/>
            <person name="Andersen M.R."/>
            <person name="Archer D.B."/>
            <person name="Baker S.E."/>
            <person name="Benoit I."/>
            <person name="Brakhage A.A."/>
            <person name="Braus G.H."/>
            <person name="Fischer R."/>
            <person name="Frisvad J.C."/>
            <person name="Goldman G.H."/>
            <person name="Houbraken J."/>
            <person name="Oakley B."/>
            <person name="Pocsi I."/>
            <person name="Scazzocchio C."/>
            <person name="Seiboth B."/>
            <person name="vanKuyk P.A."/>
            <person name="Wortman J."/>
            <person name="Dyer P.S."/>
            <person name="Grigoriev I.V."/>
        </authorList>
    </citation>
    <scope>NUCLEOTIDE SEQUENCE [LARGE SCALE GENOMIC DNA]</scope>
    <source>
        <strain evidence="3">CBS 516.65</strain>
    </source>
</reference>
<sequence>MKLYPSLLLAFSAINAALGNEATCSGDAELVNQHQGQKYTQEIASQTNSETVRVLHPGDAATMDLRPGRLNVHVDENDVVQNATCG</sequence>
<dbReference type="PANTHER" id="PTHR39600:SF1">
    <property type="entry name" value="PEPTIDASE INHIBITOR I78 FAMILY PROTEIN"/>
    <property type="match status" value="1"/>
</dbReference>
<accession>A0A1L9VQK8</accession>
<dbReference type="VEuPathDB" id="FungiDB:ASPGLDRAFT_45268"/>
<keyword evidence="1" id="KW-0732">Signal</keyword>
<evidence type="ECO:0000256" key="1">
    <source>
        <dbReference type="SAM" id="SignalP"/>
    </source>
</evidence>
<name>A0A1L9VQK8_ASPGL</name>
<dbReference type="Gene3D" id="3.30.10.10">
    <property type="entry name" value="Trypsin Inhibitor V, subunit A"/>
    <property type="match status" value="1"/>
</dbReference>
<dbReference type="AlphaFoldDB" id="A0A1L9VQK8"/>
<feature type="chain" id="PRO_5009887873" description="Peptidase inhibitor I78 family protein" evidence="1">
    <location>
        <begin position="20"/>
        <end position="86"/>
    </location>
</feature>
<protein>
    <recommendedName>
        <fullName evidence="4">Peptidase inhibitor I78 family protein</fullName>
    </recommendedName>
</protein>